<dbReference type="InterPro" id="IPR002110">
    <property type="entry name" value="Ankyrin_rpt"/>
</dbReference>
<feature type="domain" description="Novel STAND NTPase 3" evidence="4">
    <location>
        <begin position="90"/>
        <end position="243"/>
    </location>
</feature>
<reference evidence="5" key="1">
    <citation type="submission" date="2018-11" db="EMBL/GenBank/DDBJ databases">
        <authorList>
            <person name="Alioto T."/>
            <person name="Alioto T."/>
        </authorList>
    </citation>
    <scope>NUCLEOTIDE SEQUENCE</scope>
</reference>
<organism evidence="5 6">
    <name type="scientific">Mytilus galloprovincialis</name>
    <name type="common">Mediterranean mussel</name>
    <dbReference type="NCBI Taxonomy" id="29158"/>
    <lineage>
        <taxon>Eukaryota</taxon>
        <taxon>Metazoa</taxon>
        <taxon>Spiralia</taxon>
        <taxon>Lophotrochozoa</taxon>
        <taxon>Mollusca</taxon>
        <taxon>Bivalvia</taxon>
        <taxon>Autobranchia</taxon>
        <taxon>Pteriomorphia</taxon>
        <taxon>Mytilida</taxon>
        <taxon>Mytiloidea</taxon>
        <taxon>Mytilidae</taxon>
        <taxon>Mytilinae</taxon>
        <taxon>Mytilus</taxon>
    </lineage>
</organism>
<feature type="repeat" description="ANK" evidence="3">
    <location>
        <begin position="712"/>
        <end position="744"/>
    </location>
</feature>
<evidence type="ECO:0000259" key="4">
    <source>
        <dbReference type="Pfam" id="PF20720"/>
    </source>
</evidence>
<feature type="repeat" description="ANK" evidence="3">
    <location>
        <begin position="781"/>
        <end position="813"/>
    </location>
</feature>
<feature type="repeat" description="ANK" evidence="3">
    <location>
        <begin position="847"/>
        <end position="879"/>
    </location>
</feature>
<feature type="repeat" description="ANK" evidence="3">
    <location>
        <begin position="514"/>
        <end position="546"/>
    </location>
</feature>
<feature type="repeat" description="ANK" evidence="3">
    <location>
        <begin position="580"/>
        <end position="612"/>
    </location>
</feature>
<dbReference type="Pfam" id="PF20720">
    <property type="entry name" value="nSTAND3"/>
    <property type="match status" value="1"/>
</dbReference>
<evidence type="ECO:0000313" key="5">
    <source>
        <dbReference type="EMBL" id="VDI25191.1"/>
    </source>
</evidence>
<dbReference type="Pfam" id="PF12796">
    <property type="entry name" value="Ank_2"/>
    <property type="match status" value="3"/>
</dbReference>
<feature type="repeat" description="ANK" evidence="3">
    <location>
        <begin position="646"/>
        <end position="678"/>
    </location>
</feature>
<name>A0A8B6DXM2_MYTGA</name>
<dbReference type="PROSITE" id="PS50088">
    <property type="entry name" value="ANK_REPEAT"/>
    <property type="match status" value="13"/>
</dbReference>
<feature type="repeat" description="ANK" evidence="3">
    <location>
        <begin position="880"/>
        <end position="912"/>
    </location>
</feature>
<dbReference type="InterPro" id="IPR036770">
    <property type="entry name" value="Ankyrin_rpt-contain_sf"/>
</dbReference>
<feature type="repeat" description="ANK" evidence="3">
    <location>
        <begin position="547"/>
        <end position="579"/>
    </location>
</feature>
<sequence>MASTLSQEEENYVRLSLLLTGISPRAARALFDCEFAPSCLDSSLKKGYNKLRELQKQRILNQSQWNLLFPRFPAQNSDILMEWKDKDKMFITTRGATHVLKCIKENNCVTIVASSGVGKTATLRHVALQMVKEGYDLLLVTDPRDIVKFYNPNQKTLFVIDDLCGNYSLNQNNIDVWEPFMGQIKKILSTEIAKIIVACRLQVYQDDKFESLSVFKSCVCNLLSDSMCLSKAEKDSIARLYLKAKAPEISDFYNLYDCFPLLCKLYYENPAHNIVDFFQYPFTVYEADIDKLQKKGFSSKYCALALCVMFNNNLKEDVLTEGMNEEIRTIIENTCEACKLHRGTSRLTLQDELNSFIHTFLKKEQNIYKTMHDKMFDFLVYFFGQKIITCMIKYAHSSLIKERFLLEKQDNMDRFKTVVLPDKHEMYIQRMIDDWSKGRVDDVFSNINMNVSQFRNKFISCLKKLDVTYQKQLALTCDEHSNDTALLLSCFIGDTNMIRWCINNNGNINQCRSNETTPLKLAAQEGLTDIVRMLLNREVDYNKCNNDGWSPVISACQNGRTEIVRMLLDEGADYNACENNGVSSVMCACRYGHTEIVRMLLDIGANYNKRDNNGWSPVLSACRYGHTEIIGMLLDKGAAYDTCNDTGWSPVLTACRYGHTEIVQMLLDKGADCDTCNNDGWSPVFSACRYGHKEIVRMLLDKGADYDICNDDVWSPVMIACSYGHREIVRMLLDKGADYDKRNSNGLSPVMLACIDEHAESTEIVRMLLDKGADYNTCSNGGWSPITIACRIGRTEILRMLLDLGATPNRFNKDFSSPVMIACREGHREIVRMLLDNGADYNTCDNDGRSPIMCACRNGHVEIVRMLLDNGANYDKCDNNGLSSVIYACKFGHIEIVRMLLDKGANYNRCDNDNRSPVMCACRNGHIEIIRMLLNKGADYNTCNNKGQSALMIASERGHSDIFMCKEA</sequence>
<evidence type="ECO:0000313" key="6">
    <source>
        <dbReference type="Proteomes" id="UP000596742"/>
    </source>
</evidence>
<proteinExistence type="predicted"/>
<feature type="repeat" description="ANK" evidence="3">
    <location>
        <begin position="814"/>
        <end position="846"/>
    </location>
</feature>
<accession>A0A8B6DXM2</accession>
<evidence type="ECO:0000256" key="2">
    <source>
        <dbReference type="ARBA" id="ARBA00023043"/>
    </source>
</evidence>
<feature type="repeat" description="ANK" evidence="3">
    <location>
        <begin position="679"/>
        <end position="711"/>
    </location>
</feature>
<dbReference type="InterPro" id="IPR049050">
    <property type="entry name" value="nSTAND3"/>
</dbReference>
<dbReference type="OrthoDB" id="7464126at2759"/>
<dbReference type="EMBL" id="UYJE01004128">
    <property type="protein sequence ID" value="VDI25191.1"/>
    <property type="molecule type" value="Genomic_DNA"/>
</dbReference>
<keyword evidence="2 3" id="KW-0040">ANK repeat</keyword>
<dbReference type="AlphaFoldDB" id="A0A8B6DXM2"/>
<comment type="caution">
    <text evidence="5">The sequence shown here is derived from an EMBL/GenBank/DDBJ whole genome shotgun (WGS) entry which is preliminary data.</text>
</comment>
<gene>
    <name evidence="5" type="ORF">MGAL_10B025269</name>
</gene>
<evidence type="ECO:0000256" key="3">
    <source>
        <dbReference type="PROSITE-ProRule" id="PRU00023"/>
    </source>
</evidence>
<feature type="repeat" description="ANK" evidence="3">
    <location>
        <begin position="613"/>
        <end position="645"/>
    </location>
</feature>
<feature type="repeat" description="ANK" evidence="3">
    <location>
        <begin position="913"/>
        <end position="945"/>
    </location>
</feature>
<keyword evidence="6" id="KW-1185">Reference proteome</keyword>
<dbReference type="PANTHER" id="PTHR24166">
    <property type="entry name" value="ROLLING PEBBLES, ISOFORM B"/>
    <property type="match status" value="1"/>
</dbReference>
<dbReference type="SMART" id="SM00248">
    <property type="entry name" value="ANK"/>
    <property type="match status" value="14"/>
</dbReference>
<dbReference type="PROSITE" id="PS50297">
    <property type="entry name" value="ANK_REP_REGION"/>
    <property type="match status" value="13"/>
</dbReference>
<dbReference type="Proteomes" id="UP000596742">
    <property type="component" value="Unassembled WGS sequence"/>
</dbReference>
<feature type="repeat" description="ANK" evidence="3">
    <location>
        <begin position="745"/>
        <end position="780"/>
    </location>
</feature>
<protein>
    <submittedName>
        <fullName evidence="5">Ankyrin repeat domain-containing protein 17</fullName>
    </submittedName>
</protein>
<keyword evidence="1" id="KW-0677">Repeat</keyword>
<dbReference type="InterPro" id="IPR050889">
    <property type="entry name" value="Dendritic_Spine_Reg/Scaffold"/>
</dbReference>
<dbReference type="SUPFAM" id="SSF48403">
    <property type="entry name" value="Ankyrin repeat"/>
    <property type="match status" value="2"/>
</dbReference>
<dbReference type="PANTHER" id="PTHR24166:SF48">
    <property type="entry name" value="PROTEIN VAPYRIN"/>
    <property type="match status" value="1"/>
</dbReference>
<dbReference type="Gene3D" id="1.25.40.20">
    <property type="entry name" value="Ankyrin repeat-containing domain"/>
    <property type="match status" value="3"/>
</dbReference>
<dbReference type="Pfam" id="PF13637">
    <property type="entry name" value="Ank_4"/>
    <property type="match status" value="3"/>
</dbReference>
<evidence type="ECO:0000256" key="1">
    <source>
        <dbReference type="ARBA" id="ARBA00022737"/>
    </source>
</evidence>